<gene>
    <name evidence="2" type="ORF">B0I03_102389</name>
</gene>
<keyword evidence="3" id="KW-1185">Reference proteome</keyword>
<dbReference type="RefSeq" id="WP_111566299.1">
    <property type="nucleotide sequence ID" value="NZ_QLMI01000002.1"/>
</dbReference>
<dbReference type="Proteomes" id="UP000249620">
    <property type="component" value="Unassembled WGS sequence"/>
</dbReference>
<evidence type="ECO:0000313" key="3">
    <source>
        <dbReference type="Proteomes" id="UP000249620"/>
    </source>
</evidence>
<protein>
    <recommendedName>
        <fullName evidence="4">MORN repeat protein</fullName>
    </recommendedName>
</protein>
<accession>A0A327YX95</accession>
<evidence type="ECO:0008006" key="4">
    <source>
        <dbReference type="Google" id="ProtNLM"/>
    </source>
</evidence>
<dbReference type="Gene3D" id="2.20.110.10">
    <property type="entry name" value="Histone H3 K4-specific methyltransferase SET7/9 N-terminal domain"/>
    <property type="match status" value="1"/>
</dbReference>
<evidence type="ECO:0000313" key="2">
    <source>
        <dbReference type="EMBL" id="RAK24527.1"/>
    </source>
</evidence>
<dbReference type="SUPFAM" id="SSF82185">
    <property type="entry name" value="Histone H3 K4-specific methyltransferase SET7/9 N-terminal domain"/>
    <property type="match status" value="1"/>
</dbReference>
<dbReference type="OrthoDB" id="1467310at2"/>
<reference evidence="2 3" key="1">
    <citation type="submission" date="2018-06" db="EMBL/GenBank/DDBJ databases">
        <title>Genomic Encyclopedia of Type Strains, Phase III (KMG-III): the genomes of soil and plant-associated and newly described type strains.</title>
        <authorList>
            <person name="Whitman W."/>
        </authorList>
    </citation>
    <scope>NUCLEOTIDE SEQUENCE [LARGE SCALE GENOMIC DNA]</scope>
    <source>
        <strain evidence="2 3">CGMCC 1.12398</strain>
    </source>
</reference>
<dbReference type="EMBL" id="QLMI01000002">
    <property type="protein sequence ID" value="RAK24527.1"/>
    <property type="molecule type" value="Genomic_DNA"/>
</dbReference>
<feature type="signal peptide" evidence="1">
    <location>
        <begin position="1"/>
        <end position="18"/>
    </location>
</feature>
<sequence>MKKVVIAVVLLVSSLSFAQEVKPKFEVVDQMVKATYYYDNGQVKQEGYYLDGKLHGKWMAYNEDGSKQSIGEYNKGAKTGKWFFWSDTTLSEVDFSDSRIAEVKKWSKDVLVKN</sequence>
<name>A0A327YX95_9FLAO</name>
<evidence type="ECO:0000256" key="1">
    <source>
        <dbReference type="SAM" id="SignalP"/>
    </source>
</evidence>
<dbReference type="AlphaFoldDB" id="A0A327YX95"/>
<organism evidence="2 3">
    <name type="scientific">Flavobacterium aquaticum</name>
    <dbReference type="NCBI Taxonomy" id="1236486"/>
    <lineage>
        <taxon>Bacteria</taxon>
        <taxon>Pseudomonadati</taxon>
        <taxon>Bacteroidota</taxon>
        <taxon>Flavobacteriia</taxon>
        <taxon>Flavobacteriales</taxon>
        <taxon>Flavobacteriaceae</taxon>
        <taxon>Flavobacterium</taxon>
    </lineage>
</organism>
<proteinExistence type="predicted"/>
<feature type="chain" id="PRO_5016330026" description="MORN repeat protein" evidence="1">
    <location>
        <begin position="19"/>
        <end position="114"/>
    </location>
</feature>
<comment type="caution">
    <text evidence="2">The sequence shown here is derived from an EMBL/GenBank/DDBJ whole genome shotgun (WGS) entry which is preliminary data.</text>
</comment>
<keyword evidence="1" id="KW-0732">Signal</keyword>